<accession>A0ABV7W6Q1</accession>
<evidence type="ECO:0000313" key="1">
    <source>
        <dbReference type="EMBL" id="MFC3685419.1"/>
    </source>
</evidence>
<proteinExistence type="predicted"/>
<gene>
    <name evidence="1" type="ORF">ACFOPI_17585</name>
</gene>
<reference evidence="2" key="1">
    <citation type="journal article" date="2019" name="Int. J. Syst. Evol. Microbiol.">
        <title>The Global Catalogue of Microorganisms (GCM) 10K type strain sequencing project: providing services to taxonomists for standard genome sequencing and annotation.</title>
        <authorList>
            <consortium name="The Broad Institute Genomics Platform"/>
            <consortium name="The Broad Institute Genome Sequencing Center for Infectious Disease"/>
            <person name="Wu L."/>
            <person name="Ma J."/>
        </authorList>
    </citation>
    <scope>NUCLEOTIDE SEQUENCE [LARGE SCALE GENOMIC DNA]</scope>
    <source>
        <strain evidence="2">KCTC 42501</strain>
    </source>
</reference>
<evidence type="ECO:0000313" key="2">
    <source>
        <dbReference type="Proteomes" id="UP001595729"/>
    </source>
</evidence>
<dbReference type="EMBL" id="JBHRXX010000007">
    <property type="protein sequence ID" value="MFC3685419.1"/>
    <property type="molecule type" value="Genomic_DNA"/>
</dbReference>
<protein>
    <submittedName>
        <fullName evidence="1">Uncharacterized protein</fullName>
    </submittedName>
</protein>
<sequence length="111" mass="12383">MRKVPALAWLDANKNPYALASNRFGSTANAREFVKELHRLGAAQVFVADPRDDEHTVKQEGGPYADTLIVSLPKEKSARAALFRVFAVEAKREGFSVERDVGQGLVLLWWD</sequence>
<name>A0ABV7W6Q1_9BURK</name>
<comment type="caution">
    <text evidence="1">The sequence shown here is derived from an EMBL/GenBank/DDBJ whole genome shotgun (WGS) entry which is preliminary data.</text>
</comment>
<organism evidence="1 2">
    <name type="scientific">Hydrogenophaga luteola</name>
    <dbReference type="NCBI Taxonomy" id="1591122"/>
    <lineage>
        <taxon>Bacteria</taxon>
        <taxon>Pseudomonadati</taxon>
        <taxon>Pseudomonadota</taxon>
        <taxon>Betaproteobacteria</taxon>
        <taxon>Burkholderiales</taxon>
        <taxon>Comamonadaceae</taxon>
        <taxon>Hydrogenophaga</taxon>
    </lineage>
</organism>
<dbReference type="Proteomes" id="UP001595729">
    <property type="component" value="Unassembled WGS sequence"/>
</dbReference>
<keyword evidence="2" id="KW-1185">Reference proteome</keyword>